<keyword evidence="1" id="KW-0808">Transferase</keyword>
<dbReference type="AlphaFoldDB" id="A0A4P8J627"/>
<evidence type="ECO:0000313" key="2">
    <source>
        <dbReference type="Proteomes" id="UP000298656"/>
    </source>
</evidence>
<dbReference type="Pfam" id="PF13489">
    <property type="entry name" value="Methyltransf_23"/>
    <property type="match status" value="1"/>
</dbReference>
<keyword evidence="1" id="KW-0489">Methyltransferase</keyword>
<reference evidence="1 2" key="1">
    <citation type="submission" date="2019-05" db="EMBL/GenBank/DDBJ databases">
        <title>Burkholderia sp. DHOD12, isolated from subtropical forest soil.</title>
        <authorList>
            <person name="Gao Z.-H."/>
            <person name="Qiu L.-H."/>
        </authorList>
    </citation>
    <scope>NUCLEOTIDE SEQUENCE [LARGE SCALE GENOMIC DNA]</scope>
    <source>
        <strain evidence="1 2">DHOD12</strain>
    </source>
</reference>
<protein>
    <submittedName>
        <fullName evidence="1">Class I SAM-dependent methyltransferase</fullName>
    </submittedName>
</protein>
<dbReference type="InterPro" id="IPR029063">
    <property type="entry name" value="SAM-dependent_MTases_sf"/>
</dbReference>
<sequence>MSLKPMCVAPEDSACKCCGSTSRLCGVVDFSRCGADHAAGKKVEPYSGVPIYYYRCEQCGFVFTRAFDNWEPEDFARHIYNKDYERHDPDYKGKRPSSNAEMIANSFPEMAQGRMLDFGSGLGLLECELRARGFLEVESYDPYATHTNTSVLSEKYKTVVAFEVFEHHPEPHALMDMMVRFLEEDGAIFFSTLLVTERVLEAGIDKWWYCAPRNGHISFFTSGALATIAHRHGLKAGSFNEGVHFFYRDALPGWATRYSHELWS</sequence>
<organism evidence="1 2">
    <name type="scientific">Trinickia violacea</name>
    <dbReference type="NCBI Taxonomy" id="2571746"/>
    <lineage>
        <taxon>Bacteria</taxon>
        <taxon>Pseudomonadati</taxon>
        <taxon>Pseudomonadota</taxon>
        <taxon>Betaproteobacteria</taxon>
        <taxon>Burkholderiales</taxon>
        <taxon>Burkholderiaceae</taxon>
        <taxon>Trinickia</taxon>
    </lineage>
</organism>
<accession>A0A4P8J627</accession>
<dbReference type="KEGG" id="tvl:FAZ95_36610"/>
<dbReference type="SUPFAM" id="SSF53335">
    <property type="entry name" value="S-adenosyl-L-methionine-dependent methyltransferases"/>
    <property type="match status" value="1"/>
</dbReference>
<evidence type="ECO:0000313" key="1">
    <source>
        <dbReference type="EMBL" id="QCP54439.1"/>
    </source>
</evidence>
<proteinExistence type="predicted"/>
<dbReference type="Gene3D" id="3.40.50.150">
    <property type="entry name" value="Vaccinia Virus protein VP39"/>
    <property type="match status" value="1"/>
</dbReference>
<dbReference type="GO" id="GO:0008168">
    <property type="term" value="F:methyltransferase activity"/>
    <property type="evidence" value="ECO:0007669"/>
    <property type="project" value="UniProtKB-KW"/>
</dbReference>
<dbReference type="GO" id="GO:0032259">
    <property type="term" value="P:methylation"/>
    <property type="evidence" value="ECO:0007669"/>
    <property type="project" value="UniProtKB-KW"/>
</dbReference>
<dbReference type="OrthoDB" id="9791944at2"/>
<dbReference type="Proteomes" id="UP000298656">
    <property type="component" value="Chromosome 2"/>
</dbReference>
<gene>
    <name evidence="1" type="ORF">FAZ95_36610</name>
</gene>
<name>A0A4P8J627_9BURK</name>
<dbReference type="RefSeq" id="WP_137337204.1">
    <property type="nucleotide sequence ID" value="NZ_CP040078.1"/>
</dbReference>
<keyword evidence="2" id="KW-1185">Reference proteome</keyword>
<dbReference type="EMBL" id="CP040078">
    <property type="protein sequence ID" value="QCP54439.1"/>
    <property type="molecule type" value="Genomic_DNA"/>
</dbReference>